<gene>
    <name evidence="2" type="ORF">G3T37_13690</name>
</gene>
<keyword evidence="1" id="KW-0732">Signal</keyword>
<evidence type="ECO:0000256" key="1">
    <source>
        <dbReference type="SAM" id="SignalP"/>
    </source>
</evidence>
<dbReference type="AlphaFoldDB" id="A0A7C9TTV9"/>
<feature type="signal peptide" evidence="1">
    <location>
        <begin position="1"/>
        <end position="26"/>
    </location>
</feature>
<accession>A0A7C9TTV9</accession>
<protein>
    <submittedName>
        <fullName evidence="2">Uncharacterized protein</fullName>
    </submittedName>
</protein>
<comment type="caution">
    <text evidence="2">The sequence shown here is derived from an EMBL/GenBank/DDBJ whole genome shotgun (WGS) entry which is preliminary data.</text>
</comment>
<dbReference type="RefSeq" id="WP_163474472.1">
    <property type="nucleotide sequence ID" value="NZ_JAAGWZ010000005.1"/>
</dbReference>
<keyword evidence="3" id="KW-1185">Reference proteome</keyword>
<evidence type="ECO:0000313" key="2">
    <source>
        <dbReference type="EMBL" id="NEM92402.1"/>
    </source>
</evidence>
<evidence type="ECO:0000313" key="3">
    <source>
        <dbReference type="Proteomes" id="UP000479756"/>
    </source>
</evidence>
<dbReference type="EMBL" id="JAAGWZ010000005">
    <property type="protein sequence ID" value="NEM92402.1"/>
    <property type="molecule type" value="Genomic_DNA"/>
</dbReference>
<dbReference type="Proteomes" id="UP000479756">
    <property type="component" value="Unassembled WGS sequence"/>
</dbReference>
<reference evidence="2 3" key="1">
    <citation type="journal article" date="2014" name="Int. J. Syst. Evol. Microbiol.">
        <title>Description of Galbitalea soli gen. nov., sp. nov., and Frondihabitans sucicola sp. nov.</title>
        <authorList>
            <person name="Kim S.J."/>
            <person name="Lim J.M."/>
            <person name="Ahn J.H."/>
            <person name="Weon H.Y."/>
            <person name="Hamada M."/>
            <person name="Suzuki K."/>
            <person name="Ahn T.Y."/>
            <person name="Kwon S.W."/>
        </authorList>
    </citation>
    <scope>NUCLEOTIDE SEQUENCE [LARGE SCALE GENOMIC DNA]</scope>
    <source>
        <strain evidence="2 3">NBRC 108727</strain>
    </source>
</reference>
<organism evidence="2 3">
    <name type="scientific">Galbitalea soli</name>
    <dbReference type="NCBI Taxonomy" id="1268042"/>
    <lineage>
        <taxon>Bacteria</taxon>
        <taxon>Bacillati</taxon>
        <taxon>Actinomycetota</taxon>
        <taxon>Actinomycetes</taxon>
        <taxon>Micrococcales</taxon>
        <taxon>Microbacteriaceae</taxon>
        <taxon>Galbitalea</taxon>
    </lineage>
</organism>
<proteinExistence type="predicted"/>
<feature type="chain" id="PRO_5029009772" evidence="1">
    <location>
        <begin position="27"/>
        <end position="130"/>
    </location>
</feature>
<name>A0A7C9TTV9_9MICO</name>
<sequence>MKLITKVASATALTAGLCFVGGAAFAGTSYSSFDAIVPGAQQQWDSSNQSKSGTNAAANLVLSNVGSTYKVNARICNQAETCAAEKTGLGDGWSGSLSAGFLAGTSVHLQLHTSIWTLVRVEAIGKWRSN</sequence>